<dbReference type="GO" id="GO:0070402">
    <property type="term" value="F:NADPH binding"/>
    <property type="evidence" value="ECO:0007669"/>
    <property type="project" value="TreeGrafter"/>
</dbReference>
<dbReference type="InterPro" id="IPR036098">
    <property type="entry name" value="Thymidylate_synthase_ThyX_sf"/>
</dbReference>
<dbReference type="Pfam" id="PF02511">
    <property type="entry name" value="Thy1"/>
    <property type="match status" value="1"/>
</dbReference>
<dbReference type="eggNOG" id="COG1351">
    <property type="taxonomic scope" value="Bacteria"/>
</dbReference>
<organism evidence="2 3">
    <name type="scientific">Pseudoramibacter alactolyticus ATCC 23263</name>
    <dbReference type="NCBI Taxonomy" id="887929"/>
    <lineage>
        <taxon>Bacteria</taxon>
        <taxon>Bacillati</taxon>
        <taxon>Bacillota</taxon>
        <taxon>Clostridia</taxon>
        <taxon>Eubacteriales</taxon>
        <taxon>Eubacteriaceae</taxon>
        <taxon>Pseudoramibacter</taxon>
    </lineage>
</organism>
<dbReference type="GO" id="GO:0004799">
    <property type="term" value="F:thymidylate synthase activity"/>
    <property type="evidence" value="ECO:0007669"/>
    <property type="project" value="TreeGrafter"/>
</dbReference>
<dbReference type="InterPro" id="IPR003669">
    <property type="entry name" value="Thymidylate_synthase_ThyX"/>
</dbReference>
<keyword evidence="1" id="KW-0285">Flavoprotein</keyword>
<proteinExistence type="inferred from homology"/>
<dbReference type="PROSITE" id="PS51331">
    <property type="entry name" value="THYX"/>
    <property type="match status" value="1"/>
</dbReference>
<evidence type="ECO:0000313" key="3">
    <source>
        <dbReference type="Proteomes" id="UP000004754"/>
    </source>
</evidence>
<feature type="active site" description="Involved in ionization of N3 of dUMP, leading to its activation" evidence="1">
    <location>
        <position position="196"/>
    </location>
</feature>
<dbReference type="UniPathway" id="UPA00575"/>
<keyword evidence="3" id="KW-1185">Reference proteome</keyword>
<dbReference type="STRING" id="887929.HMP0721_0385"/>
<comment type="subunit">
    <text evidence="1">Homotetramer.</text>
</comment>
<comment type="cofactor">
    <cofactor evidence="1">
        <name>FAD</name>
        <dbReference type="ChEBI" id="CHEBI:57692"/>
    </cofactor>
    <text evidence="1">Binds 4 FAD per tetramer. Each FAD binding site is formed by three monomers.</text>
</comment>
<feature type="binding site" evidence="1">
    <location>
        <position position="196"/>
    </location>
    <ligand>
        <name>dUMP</name>
        <dbReference type="ChEBI" id="CHEBI:246422"/>
        <note>ligand shared between dimeric partners</note>
    </ligand>
</feature>
<accession>E6MEF2</accession>
<feature type="binding site" evidence="1">
    <location>
        <position position="59"/>
    </location>
    <ligand>
        <name>FAD</name>
        <dbReference type="ChEBI" id="CHEBI:57692"/>
        <note>ligand shared between neighboring subunits</note>
    </ligand>
</feature>
<dbReference type="HOGENOM" id="CLU_077585_0_0_9"/>
<dbReference type="NCBIfam" id="TIGR02170">
    <property type="entry name" value="thyX"/>
    <property type="match status" value="1"/>
</dbReference>
<dbReference type="HAMAP" id="MF_01408">
    <property type="entry name" value="ThyX"/>
    <property type="match status" value="1"/>
</dbReference>
<dbReference type="PANTHER" id="PTHR34934">
    <property type="entry name" value="FLAVIN-DEPENDENT THYMIDYLATE SYNTHASE"/>
    <property type="match status" value="1"/>
</dbReference>
<comment type="catalytic activity">
    <reaction evidence="1">
        <text>dUMP + (6R)-5,10-methylene-5,6,7,8-tetrahydrofolate + NADPH + H(+) = dTMP + (6S)-5,6,7,8-tetrahydrofolate + NADP(+)</text>
        <dbReference type="Rhea" id="RHEA:29043"/>
        <dbReference type="ChEBI" id="CHEBI:15378"/>
        <dbReference type="ChEBI" id="CHEBI:15636"/>
        <dbReference type="ChEBI" id="CHEBI:57453"/>
        <dbReference type="ChEBI" id="CHEBI:57783"/>
        <dbReference type="ChEBI" id="CHEBI:58349"/>
        <dbReference type="ChEBI" id="CHEBI:63528"/>
        <dbReference type="ChEBI" id="CHEBI:246422"/>
        <dbReference type="EC" id="2.1.1.148"/>
    </reaction>
</comment>
<dbReference type="GO" id="GO:0006231">
    <property type="term" value="P:dTMP biosynthetic process"/>
    <property type="evidence" value="ECO:0007669"/>
    <property type="project" value="UniProtKB-UniRule"/>
</dbReference>
<reference evidence="2 3" key="1">
    <citation type="submission" date="2010-12" db="EMBL/GenBank/DDBJ databases">
        <authorList>
            <person name="Muzny D."/>
            <person name="Qin X."/>
            <person name="Deng J."/>
            <person name="Jiang H."/>
            <person name="Liu Y."/>
            <person name="Qu J."/>
            <person name="Song X.-Z."/>
            <person name="Zhang L."/>
            <person name="Thornton R."/>
            <person name="Coyle M."/>
            <person name="Francisco L."/>
            <person name="Jackson L."/>
            <person name="Javaid M."/>
            <person name="Korchina V."/>
            <person name="Kovar C."/>
            <person name="Mata R."/>
            <person name="Mathew T."/>
            <person name="Ngo R."/>
            <person name="Nguyen L."/>
            <person name="Nguyen N."/>
            <person name="Okwuonu G."/>
            <person name="Ongeri F."/>
            <person name="Pham C."/>
            <person name="Simmons D."/>
            <person name="Wilczek-Boney K."/>
            <person name="Hale W."/>
            <person name="Jakkamsetti A."/>
            <person name="Pham P."/>
            <person name="Ruth R."/>
            <person name="San Lucas F."/>
            <person name="Warren J."/>
            <person name="Zhang J."/>
            <person name="Zhao Z."/>
            <person name="Zhou C."/>
            <person name="Zhu D."/>
            <person name="Lee S."/>
            <person name="Bess C."/>
            <person name="Blankenburg K."/>
            <person name="Forbes L."/>
            <person name="Fu Q."/>
            <person name="Gubbala S."/>
            <person name="Hirani K."/>
            <person name="Jayaseelan J.C."/>
            <person name="Lara F."/>
            <person name="Munidasa M."/>
            <person name="Palculict T."/>
            <person name="Patil S."/>
            <person name="Pu L.-L."/>
            <person name="Saada N."/>
            <person name="Tang L."/>
            <person name="Weissenberger G."/>
            <person name="Zhu Y."/>
            <person name="Hemphill L."/>
            <person name="Shang Y."/>
            <person name="Youmans B."/>
            <person name="Ayvaz T."/>
            <person name="Ross M."/>
            <person name="Santibanez J."/>
            <person name="Aqrawi P."/>
            <person name="Gross S."/>
            <person name="Joshi V."/>
            <person name="Fowler G."/>
            <person name="Nazareth L."/>
            <person name="Reid J."/>
            <person name="Worley K."/>
            <person name="Petrosino J."/>
            <person name="Highlander S."/>
            <person name="Gibbs R."/>
        </authorList>
    </citation>
    <scope>NUCLEOTIDE SEQUENCE [LARGE SCALE GENOMIC DNA]</scope>
    <source>
        <strain evidence="2 3">ATCC 23263</strain>
    </source>
</reference>
<protein>
    <recommendedName>
        <fullName evidence="1">Flavin-dependent thymidylate synthase</fullName>
        <shortName evidence="1">FDTS</shortName>
        <ecNumber evidence="1">2.1.1.148</ecNumber>
    </recommendedName>
    <alternativeName>
        <fullName evidence="1">FAD-dependent thymidylate synthase</fullName>
    </alternativeName>
    <alternativeName>
        <fullName evidence="1">Thymidylate synthase ThyX</fullName>
        <shortName evidence="1">TS</shortName>
        <shortName evidence="1">TSase</shortName>
    </alternativeName>
</protein>
<keyword evidence="1" id="KW-0274">FAD</keyword>
<dbReference type="GO" id="GO:0006235">
    <property type="term" value="P:dTTP biosynthetic process"/>
    <property type="evidence" value="ECO:0007669"/>
    <property type="project" value="UniProtKB-UniRule"/>
</dbReference>
<feature type="binding site" evidence="1">
    <location>
        <position position="191"/>
    </location>
    <ligand>
        <name>FAD</name>
        <dbReference type="ChEBI" id="CHEBI:57692"/>
        <note>ligand shared between neighboring subunits</note>
    </ligand>
</feature>
<dbReference type="GO" id="GO:0050797">
    <property type="term" value="F:thymidylate synthase (FAD) activity"/>
    <property type="evidence" value="ECO:0007669"/>
    <property type="project" value="UniProtKB-UniRule"/>
</dbReference>
<feature type="binding site" evidence="1">
    <location>
        <begin position="83"/>
        <end position="85"/>
    </location>
    <ligand>
        <name>FAD</name>
        <dbReference type="ChEBI" id="CHEBI:57692"/>
        <note>ligand shared between neighboring subunits</note>
    </ligand>
</feature>
<dbReference type="CDD" id="cd20175">
    <property type="entry name" value="ThyX"/>
    <property type="match status" value="1"/>
</dbReference>
<dbReference type="EMBL" id="AEQN01000007">
    <property type="protein sequence ID" value="EFV02477.1"/>
    <property type="molecule type" value="Genomic_DNA"/>
</dbReference>
<feature type="binding site" evidence="1">
    <location>
        <begin position="80"/>
        <end position="83"/>
    </location>
    <ligand>
        <name>dUMP</name>
        <dbReference type="ChEBI" id="CHEBI:246422"/>
        <note>ligand shared between dimeric partners</note>
    </ligand>
</feature>
<comment type="function">
    <text evidence="1">Catalyzes the reductive methylation of 2'-deoxyuridine-5'-monophosphate (dUMP) to 2'-deoxythymidine-5'-monophosphate (dTMP) while utilizing 5,10-methylenetetrahydrofolate (mTHF) as the methyl donor, and NADPH and FADH(2) as the reductant.</text>
</comment>
<gene>
    <name evidence="1 2" type="primary">thyX</name>
    <name evidence="2" type="ORF">HMP0721_0385</name>
</gene>
<dbReference type="GO" id="GO:0050660">
    <property type="term" value="F:flavin adenine dinucleotide binding"/>
    <property type="evidence" value="ECO:0007669"/>
    <property type="project" value="UniProtKB-UniRule"/>
</dbReference>
<keyword evidence="1 2" id="KW-0808">Transferase</keyword>
<feature type="binding site" evidence="1">
    <location>
        <position position="91"/>
    </location>
    <ligand>
        <name>FAD</name>
        <dbReference type="ChEBI" id="CHEBI:57692"/>
        <note>ligand shared between neighboring subunits</note>
    </ligand>
</feature>
<name>E6MEF2_9FIRM</name>
<comment type="pathway">
    <text evidence="1">Pyrimidine metabolism; dTTP biosynthesis.</text>
</comment>
<feature type="binding site" description="in other chain" evidence="1">
    <location>
        <begin position="91"/>
        <end position="95"/>
    </location>
    <ligand>
        <name>dUMP</name>
        <dbReference type="ChEBI" id="CHEBI:246422"/>
        <note>ligand shared between dimeric partners</note>
    </ligand>
</feature>
<dbReference type="GO" id="GO:0032259">
    <property type="term" value="P:methylation"/>
    <property type="evidence" value="ECO:0007669"/>
    <property type="project" value="UniProtKB-KW"/>
</dbReference>
<dbReference type="EC" id="2.1.1.148" evidence="1"/>
<dbReference type="OrthoDB" id="9780625at2"/>
<evidence type="ECO:0000256" key="1">
    <source>
        <dbReference type="HAMAP-Rule" id="MF_01408"/>
    </source>
</evidence>
<keyword evidence="1" id="KW-0545">Nucleotide biosynthesis</keyword>
<keyword evidence="1 2" id="KW-0489">Methyltransferase</keyword>
<comment type="similarity">
    <text evidence="1">Belongs to the thymidylate synthase ThyX family.</text>
</comment>
<dbReference type="Proteomes" id="UP000004754">
    <property type="component" value="Unassembled WGS sequence"/>
</dbReference>
<feature type="binding site" evidence="1">
    <location>
        <begin position="185"/>
        <end position="187"/>
    </location>
    <ligand>
        <name>FAD</name>
        <dbReference type="ChEBI" id="CHEBI:57692"/>
        <note>ligand shared between neighboring subunits</note>
    </ligand>
</feature>
<sequence length="261" mass="28896">MESTLKVSLLTHTPDPEKVIAAAAKLCYSSSGIPELMANQTPDKVQSFLNRLSNYGHLSPVEHVSFTFGIEGVSRSLTHQLVRHRLASYSQKSQRYVTEGQFDYIVPPEIAAIPAAKARYLTAMADDQAAYDELTDTLKAAHLKTFLAEGLSEDEAARKAEKKAIEDARYVLPNGCETKIVMTMNARELLHFFNHRCCNRAQWEIRECATQMLLLVKEVAPTLFKNAGPSCLNGPCPEGNMYCGDIQGVRAHFAALHKANP</sequence>
<dbReference type="Gene3D" id="3.30.1360.170">
    <property type="match status" value="1"/>
</dbReference>
<dbReference type="SUPFAM" id="SSF69796">
    <property type="entry name" value="Thymidylate synthase-complementing protein Thy1"/>
    <property type="match status" value="1"/>
</dbReference>
<dbReference type="PANTHER" id="PTHR34934:SF1">
    <property type="entry name" value="FLAVIN-DEPENDENT THYMIDYLATE SYNTHASE"/>
    <property type="match status" value="1"/>
</dbReference>
<dbReference type="RefSeq" id="WP_006597804.1">
    <property type="nucleotide sequence ID" value="NZ_GL622359.1"/>
</dbReference>
<dbReference type="AlphaFoldDB" id="E6MEF2"/>
<keyword evidence="1" id="KW-0521">NADP</keyword>
<comment type="caution">
    <text evidence="2">The sequence shown here is derived from an EMBL/GenBank/DDBJ whole genome shotgun (WGS) entry which is preliminary data.</text>
</comment>
<evidence type="ECO:0000313" key="2">
    <source>
        <dbReference type="EMBL" id="EFV02477.1"/>
    </source>
</evidence>
<feature type="binding site" description="in other chain" evidence="1">
    <location>
        <position position="169"/>
    </location>
    <ligand>
        <name>dUMP</name>
        <dbReference type="ChEBI" id="CHEBI:246422"/>
        <note>ligand shared between dimeric partners</note>
    </ligand>
</feature>